<evidence type="ECO:0000256" key="17">
    <source>
        <dbReference type="ARBA" id="ARBA00049209"/>
    </source>
</evidence>
<comment type="catalytic activity">
    <reaction evidence="17 19">
        <text>(6S)-NADPHX + ADP = AMP + phosphate + NADPH + H(+)</text>
        <dbReference type="Rhea" id="RHEA:32235"/>
        <dbReference type="ChEBI" id="CHEBI:15378"/>
        <dbReference type="ChEBI" id="CHEBI:43474"/>
        <dbReference type="ChEBI" id="CHEBI:57783"/>
        <dbReference type="ChEBI" id="CHEBI:64076"/>
        <dbReference type="ChEBI" id="CHEBI:456215"/>
        <dbReference type="ChEBI" id="CHEBI:456216"/>
        <dbReference type="EC" id="4.2.1.136"/>
    </reaction>
</comment>
<dbReference type="InterPro" id="IPR004443">
    <property type="entry name" value="YjeF_N_dom"/>
</dbReference>
<dbReference type="PANTHER" id="PTHR12592">
    <property type="entry name" value="ATP-DEPENDENT (S)-NAD(P)H-HYDRATE DEHYDRATASE FAMILY MEMBER"/>
    <property type="match status" value="1"/>
</dbReference>
<evidence type="ECO:0000256" key="9">
    <source>
        <dbReference type="ARBA" id="ARBA00022842"/>
    </source>
</evidence>
<keyword evidence="13 18" id="KW-0275">Fatty acid biosynthesis</keyword>
<evidence type="ECO:0000256" key="18">
    <source>
        <dbReference type="HAMAP-Rule" id="MF_00101"/>
    </source>
</evidence>
<feature type="binding site" evidence="20">
    <location>
        <position position="214"/>
    </location>
    <ligand>
        <name>K(+)</name>
        <dbReference type="ChEBI" id="CHEBI:29103"/>
    </ligand>
</feature>
<evidence type="ECO:0000256" key="2">
    <source>
        <dbReference type="ARBA" id="ARBA00009524"/>
    </source>
</evidence>
<evidence type="ECO:0000256" key="11">
    <source>
        <dbReference type="ARBA" id="ARBA00023027"/>
    </source>
</evidence>
<evidence type="ECO:0000256" key="20">
    <source>
        <dbReference type="HAMAP-Rule" id="MF_01966"/>
    </source>
</evidence>
<dbReference type="EC" id="5.1.99.6" evidence="20"/>
<evidence type="ECO:0000256" key="7">
    <source>
        <dbReference type="ARBA" id="ARBA00022832"/>
    </source>
</evidence>
<feature type="domain" description="YjeF N-terminal" evidence="23">
    <location>
        <begin position="164"/>
        <end position="378"/>
    </location>
</feature>
<keyword evidence="4 18" id="KW-0808">Transferase</keyword>
<evidence type="ECO:0000256" key="13">
    <source>
        <dbReference type="ARBA" id="ARBA00023160"/>
    </source>
</evidence>
<dbReference type="InterPro" id="IPR029056">
    <property type="entry name" value="Ribokinase-like"/>
</dbReference>
<keyword evidence="8 19" id="KW-0067">ATP-binding</keyword>
<evidence type="ECO:0000313" key="25">
    <source>
        <dbReference type="Proteomes" id="UP001212803"/>
    </source>
</evidence>
<comment type="catalytic activity">
    <reaction evidence="20">
        <text>(6R)-NADHX = (6S)-NADHX</text>
        <dbReference type="Rhea" id="RHEA:32215"/>
        <dbReference type="ChEBI" id="CHEBI:64074"/>
        <dbReference type="ChEBI" id="CHEBI:64075"/>
        <dbReference type="EC" id="5.1.99.6"/>
    </reaction>
</comment>
<evidence type="ECO:0000256" key="15">
    <source>
        <dbReference type="ARBA" id="ARBA00025153"/>
    </source>
</evidence>
<feature type="binding site" evidence="18">
    <location>
        <position position="18"/>
    </location>
    <ligand>
        <name>Mg(2+)</name>
        <dbReference type="ChEBI" id="CHEBI:18420"/>
    </ligand>
</feature>
<dbReference type="HAMAP" id="MF_01965">
    <property type="entry name" value="NADHX_dehydratase"/>
    <property type="match status" value="1"/>
</dbReference>
<feature type="compositionally biased region" description="Basic residues" evidence="21">
    <location>
        <begin position="554"/>
        <end position="571"/>
    </location>
</feature>
<keyword evidence="12 18" id="KW-0443">Lipid metabolism</keyword>
<comment type="function">
    <text evidence="20">Catalyzes the epimerization of the S- and R-forms of NAD(P)HX, a damaged form of NAD(P)H that is a result of enzymatic or heat-dependent hydration. This is a prerequisite for the S-specific NAD(P)H-hydrate dehydratase to allow the repair of both epimers of NAD(P)HX.</text>
</comment>
<organism evidence="24 25">
    <name type="scientific">Tepidiforma flava</name>
    <dbReference type="NCBI Taxonomy" id="3004094"/>
    <lineage>
        <taxon>Bacteria</taxon>
        <taxon>Bacillati</taxon>
        <taxon>Chloroflexota</taxon>
        <taxon>Tepidiformia</taxon>
        <taxon>Tepidiformales</taxon>
        <taxon>Tepidiformaceae</taxon>
        <taxon>Tepidiforma</taxon>
    </lineage>
</organism>
<dbReference type="PROSITE" id="PS01050">
    <property type="entry name" value="YJEF_C_2"/>
    <property type="match status" value="1"/>
</dbReference>
<comment type="catalytic activity">
    <reaction evidence="16 19">
        <text>(6S)-NADHX + ADP = AMP + phosphate + NADH + H(+)</text>
        <dbReference type="Rhea" id="RHEA:32223"/>
        <dbReference type="ChEBI" id="CHEBI:15378"/>
        <dbReference type="ChEBI" id="CHEBI:43474"/>
        <dbReference type="ChEBI" id="CHEBI:57945"/>
        <dbReference type="ChEBI" id="CHEBI:64074"/>
        <dbReference type="ChEBI" id="CHEBI:456215"/>
        <dbReference type="ChEBI" id="CHEBI:456216"/>
        <dbReference type="EC" id="4.2.1.136"/>
    </reaction>
</comment>
<evidence type="ECO:0000259" key="22">
    <source>
        <dbReference type="PROSITE" id="PS51383"/>
    </source>
</evidence>
<comment type="similarity">
    <text evidence="18">Belongs to the P-Pant transferase superfamily. AcpS family.</text>
</comment>
<evidence type="ECO:0000256" key="3">
    <source>
        <dbReference type="ARBA" id="ARBA00022516"/>
    </source>
</evidence>
<comment type="cofactor">
    <cofactor evidence="20">
        <name>K(+)</name>
        <dbReference type="ChEBI" id="CHEBI:29103"/>
    </cofactor>
    <text evidence="20">Binds 1 potassium ion per subunit.</text>
</comment>
<evidence type="ECO:0000256" key="19">
    <source>
        <dbReference type="HAMAP-Rule" id="MF_01965"/>
    </source>
</evidence>
<keyword evidence="3 18" id="KW-0444">Lipid biosynthesis</keyword>
<feature type="binding site" evidence="19">
    <location>
        <position position="612"/>
    </location>
    <ligand>
        <name>(6S)-NADPHX</name>
        <dbReference type="ChEBI" id="CHEBI:64076"/>
    </ligand>
</feature>
<evidence type="ECO:0000313" key="24">
    <source>
        <dbReference type="EMBL" id="WBL36463.1"/>
    </source>
</evidence>
<dbReference type="Pfam" id="PF01648">
    <property type="entry name" value="ACPS"/>
    <property type="match status" value="1"/>
</dbReference>
<comment type="function">
    <text evidence="15">Bifunctional enzyme that catalyzes the epimerization of the S- and R-forms of NAD(P)HX and the dehydration of the S-form of NAD(P)HX at the expense of ADP, which is converted to AMP. This allows the repair of both epimers of NAD(P)HX, a damaged form of NAD(P)H that is a result of enzymatic or heat-dependent hydration.</text>
</comment>
<keyword evidence="11 19" id="KW-0520">NAD</keyword>
<feature type="region of interest" description="Disordered" evidence="21">
    <location>
        <begin position="130"/>
        <end position="155"/>
    </location>
</feature>
<comment type="similarity">
    <text evidence="20">Belongs to the NnrE/AIBP family.</text>
</comment>
<comment type="function">
    <text evidence="19">Catalyzes the dehydration of the S-form of NAD(P)HX at the expense of ADP, which is converted to AMP. Together with NAD(P)HX epimerase, which catalyzes the epimerization of the S- and R-forms, the enzyme allows the repair of both epimers of NAD(P)HX, a damaged form of NAD(P)H that is a result of enzymatic or heat-dependent hydration.</text>
</comment>
<keyword evidence="10 19" id="KW-0521">NADP</keyword>
<dbReference type="GO" id="GO:0052856">
    <property type="term" value="F:NAD(P)HX epimerase activity"/>
    <property type="evidence" value="ECO:0007669"/>
    <property type="project" value="UniProtKB-EC"/>
</dbReference>
<dbReference type="SUPFAM" id="SSF53613">
    <property type="entry name" value="Ribokinase-like"/>
    <property type="match status" value="2"/>
</dbReference>
<dbReference type="NCBIfam" id="TIGR00197">
    <property type="entry name" value="yjeF_nterm"/>
    <property type="match status" value="1"/>
</dbReference>
<evidence type="ECO:0000256" key="4">
    <source>
        <dbReference type="ARBA" id="ARBA00022679"/>
    </source>
</evidence>
<name>A0ABY7M8X1_9CHLR</name>
<comment type="similarity">
    <text evidence="2">In the C-terminal section; belongs to the NnrD/CARKD family.</text>
</comment>
<dbReference type="InterPro" id="IPR000631">
    <property type="entry name" value="CARKD"/>
</dbReference>
<feature type="compositionally biased region" description="Low complexity" evidence="21">
    <location>
        <begin position="514"/>
        <end position="525"/>
    </location>
</feature>
<comment type="catalytic activity">
    <reaction evidence="18">
        <text>apo-[ACP] + CoA = holo-[ACP] + adenosine 3',5'-bisphosphate + H(+)</text>
        <dbReference type="Rhea" id="RHEA:12068"/>
        <dbReference type="Rhea" id="RHEA-COMP:9685"/>
        <dbReference type="Rhea" id="RHEA-COMP:9690"/>
        <dbReference type="ChEBI" id="CHEBI:15378"/>
        <dbReference type="ChEBI" id="CHEBI:29999"/>
        <dbReference type="ChEBI" id="CHEBI:57287"/>
        <dbReference type="ChEBI" id="CHEBI:58343"/>
        <dbReference type="ChEBI" id="CHEBI:64479"/>
        <dbReference type="EC" id="2.7.8.7"/>
    </reaction>
</comment>
<feature type="binding site" evidence="20">
    <location>
        <position position="321"/>
    </location>
    <ligand>
        <name>(6S)-NADPHX</name>
        <dbReference type="ChEBI" id="CHEBI:64076"/>
    </ligand>
</feature>
<keyword evidence="9 18" id="KW-0460">Magnesium</keyword>
<comment type="similarity">
    <text evidence="1">In the N-terminal section; belongs to the NnrE/AIBP family.</text>
</comment>
<feature type="binding site" evidence="19">
    <location>
        <position position="611"/>
    </location>
    <ligand>
        <name>AMP</name>
        <dbReference type="ChEBI" id="CHEBI:456215"/>
    </ligand>
</feature>
<dbReference type="InterPro" id="IPR037143">
    <property type="entry name" value="4-PPantetheinyl_Trfase_dom_sf"/>
</dbReference>
<evidence type="ECO:0000256" key="10">
    <source>
        <dbReference type="ARBA" id="ARBA00022857"/>
    </source>
</evidence>
<dbReference type="SUPFAM" id="SSF56214">
    <property type="entry name" value="4'-phosphopantetheinyl transferase"/>
    <property type="match status" value="1"/>
</dbReference>
<comment type="subunit">
    <text evidence="19">Homotetramer.</text>
</comment>
<protein>
    <recommendedName>
        <fullName evidence="18 19">Multifunctional fusion protein</fullName>
    </recommendedName>
    <domain>
        <recommendedName>
            <fullName evidence="18">Holo-[acyl-carrier-protein] synthase</fullName>
            <shortName evidence="18">Holo-ACP synthase</shortName>
            <ecNumber evidence="18">2.7.8.7</ecNumber>
        </recommendedName>
        <alternativeName>
            <fullName evidence="18">4'-phosphopantetheinyl transferase AcpS</fullName>
        </alternativeName>
    </domain>
    <domain>
        <recommendedName>
            <fullName evidence="19">ADP-dependent (S)-NAD(P)H-hydrate dehydratase</fullName>
            <ecNumber evidence="19">4.2.1.136</ecNumber>
        </recommendedName>
        <alternativeName>
            <fullName evidence="19">ADP-dependent NAD(P)HX dehydratase</fullName>
        </alternativeName>
    </domain>
    <domain>
        <recommendedName>
            <fullName evidence="20">NAD(P)H-hydrate epimerase</fullName>
            <ecNumber evidence="20">5.1.99.6</ecNumber>
        </recommendedName>
        <alternativeName>
            <fullName evidence="20">NAD(P)HX epimerase</fullName>
        </alternativeName>
    </domain>
</protein>
<dbReference type="InterPro" id="IPR008278">
    <property type="entry name" value="4-PPantetheinyl_Trfase_dom"/>
</dbReference>
<dbReference type="EMBL" id="CP115149">
    <property type="protein sequence ID" value="WBL36463.1"/>
    <property type="molecule type" value="Genomic_DNA"/>
</dbReference>
<reference evidence="24 25" key="1">
    <citation type="journal article" date="2023" name="ISME J.">
        <title>Thermophilic Dehalococcoidia with unusual traits shed light on an unexpected past.</title>
        <authorList>
            <person name="Palmer M."/>
            <person name="Covington J.K."/>
            <person name="Zhou E.M."/>
            <person name="Thomas S.C."/>
            <person name="Habib N."/>
            <person name="Seymour C.O."/>
            <person name="Lai D."/>
            <person name="Johnston J."/>
            <person name="Hashimi A."/>
            <person name="Jiao J.Y."/>
            <person name="Muok A.R."/>
            <person name="Liu L."/>
            <person name="Xian W.D."/>
            <person name="Zhi X.Y."/>
            <person name="Li M.M."/>
            <person name="Silva L.P."/>
            <person name="Bowen B.P."/>
            <person name="Louie K."/>
            <person name="Briegel A."/>
            <person name="Pett-Ridge J."/>
            <person name="Weber P.K."/>
            <person name="Tocheva E.I."/>
            <person name="Woyke T."/>
            <person name="Northen T.R."/>
            <person name="Mayali X."/>
            <person name="Li W.J."/>
            <person name="Hedlund B.P."/>
        </authorList>
    </citation>
    <scope>NUCLEOTIDE SEQUENCE [LARGE SCALE GENOMIC DNA]</scope>
    <source>
        <strain evidence="24 25">YIM 72310</strain>
    </source>
</reference>
<comment type="caution">
    <text evidence="19">Lacks conserved residue(s) required for the propagation of feature annotation.</text>
</comment>
<keyword evidence="7 18" id="KW-0276">Fatty acid metabolism</keyword>
<dbReference type="EC" id="4.2.1.136" evidence="19"/>
<dbReference type="Pfam" id="PF01256">
    <property type="entry name" value="Carb_kinase"/>
    <property type="match status" value="2"/>
</dbReference>
<feature type="domain" description="YjeF C-terminal" evidence="22">
    <location>
        <begin position="386"/>
        <end position="670"/>
    </location>
</feature>
<feature type="binding site" evidence="19">
    <location>
        <begin position="582"/>
        <end position="586"/>
    </location>
    <ligand>
        <name>AMP</name>
        <dbReference type="ChEBI" id="CHEBI:456215"/>
    </ligand>
</feature>
<dbReference type="InterPro" id="IPR002582">
    <property type="entry name" value="ACPS"/>
</dbReference>
<evidence type="ECO:0000256" key="5">
    <source>
        <dbReference type="ARBA" id="ARBA00022723"/>
    </source>
</evidence>
<evidence type="ECO:0000256" key="16">
    <source>
        <dbReference type="ARBA" id="ARBA00048238"/>
    </source>
</evidence>
<proteinExistence type="inferred from homology"/>
<dbReference type="NCBIfam" id="TIGR00516">
    <property type="entry name" value="acpS"/>
    <property type="match status" value="1"/>
</dbReference>
<dbReference type="EC" id="2.7.8.7" evidence="18"/>
<keyword evidence="6 19" id="KW-0547">Nucleotide-binding</keyword>
<dbReference type="HAMAP" id="MF_00101">
    <property type="entry name" value="AcpS"/>
    <property type="match status" value="1"/>
</dbReference>
<dbReference type="Proteomes" id="UP001212803">
    <property type="component" value="Chromosome"/>
</dbReference>
<feature type="compositionally biased region" description="Pro residues" evidence="21">
    <location>
        <begin position="493"/>
        <end position="513"/>
    </location>
</feature>
<comment type="similarity">
    <text evidence="19">Belongs to the NnrD/CARKD family.</text>
</comment>
<dbReference type="PANTHER" id="PTHR12592:SF0">
    <property type="entry name" value="ATP-DEPENDENT (S)-NAD(P)H-HYDRATE DEHYDRATASE"/>
    <property type="match status" value="1"/>
</dbReference>
<dbReference type="HAMAP" id="MF_01966">
    <property type="entry name" value="NADHX_epimerase"/>
    <property type="match status" value="1"/>
</dbReference>
<dbReference type="Gene3D" id="3.90.470.20">
    <property type="entry name" value="4'-phosphopantetheinyl transferase domain"/>
    <property type="match status" value="1"/>
</dbReference>
<dbReference type="SUPFAM" id="SSF64153">
    <property type="entry name" value="YjeF N-terminal domain-like"/>
    <property type="match status" value="1"/>
</dbReference>
<dbReference type="Gene3D" id="3.40.1190.20">
    <property type="match status" value="2"/>
</dbReference>
<accession>A0ABY7M8X1</accession>
<feature type="region of interest" description="Disordered" evidence="21">
    <location>
        <begin position="454"/>
        <end position="571"/>
    </location>
</feature>
<dbReference type="InterPro" id="IPR036652">
    <property type="entry name" value="YjeF_N_dom_sf"/>
</dbReference>
<feature type="binding site" evidence="20">
    <location>
        <position position="324"/>
    </location>
    <ligand>
        <name>K(+)</name>
        <dbReference type="ChEBI" id="CHEBI:29103"/>
    </ligand>
</feature>
<dbReference type="PROSITE" id="PS51383">
    <property type="entry name" value="YJEF_C_3"/>
    <property type="match status" value="1"/>
</dbReference>
<dbReference type="Pfam" id="PF03853">
    <property type="entry name" value="YjeF_N"/>
    <property type="match status" value="1"/>
</dbReference>
<keyword evidence="14 19" id="KW-0456">Lyase</keyword>
<feature type="binding site" evidence="19">
    <location>
        <position position="421"/>
    </location>
    <ligand>
        <name>(6S)-NADPHX</name>
        <dbReference type="ChEBI" id="CHEBI:64076"/>
    </ligand>
</feature>
<keyword evidence="20 24" id="KW-0413">Isomerase</keyword>
<dbReference type="Gene3D" id="3.40.50.10260">
    <property type="entry name" value="YjeF N-terminal domain"/>
    <property type="match status" value="1"/>
</dbReference>
<comment type="subcellular location">
    <subcellularLocation>
        <location evidence="18">Cytoplasm</location>
    </subcellularLocation>
</comment>
<evidence type="ECO:0000256" key="14">
    <source>
        <dbReference type="ARBA" id="ARBA00023239"/>
    </source>
</evidence>
<comment type="catalytic activity">
    <reaction evidence="20">
        <text>(6R)-NADPHX = (6S)-NADPHX</text>
        <dbReference type="Rhea" id="RHEA:32227"/>
        <dbReference type="ChEBI" id="CHEBI:64076"/>
        <dbReference type="ChEBI" id="CHEBI:64077"/>
        <dbReference type="EC" id="5.1.99.6"/>
    </reaction>
</comment>
<feature type="binding site" evidence="20">
    <location>
        <begin position="284"/>
        <end position="290"/>
    </location>
    <ligand>
        <name>(6S)-NADPHX</name>
        <dbReference type="ChEBI" id="CHEBI:64076"/>
    </ligand>
</feature>
<dbReference type="InterPro" id="IPR004568">
    <property type="entry name" value="Ppantetheine-prot_Trfase_dom"/>
</dbReference>
<evidence type="ECO:0000256" key="6">
    <source>
        <dbReference type="ARBA" id="ARBA00022741"/>
    </source>
</evidence>
<dbReference type="PROSITE" id="PS51385">
    <property type="entry name" value="YJEF_N"/>
    <property type="match status" value="1"/>
</dbReference>
<dbReference type="InterPro" id="IPR017953">
    <property type="entry name" value="Carbohydrate_kinase_pred_CS"/>
</dbReference>
<comment type="function">
    <text evidence="18">Transfers the 4'-phosphopantetheine moiety from coenzyme A to a Ser of acyl-carrier-protein.</text>
</comment>
<feature type="compositionally biased region" description="Pro residues" evidence="21">
    <location>
        <begin position="461"/>
        <end position="471"/>
    </location>
</feature>
<evidence type="ECO:0000256" key="8">
    <source>
        <dbReference type="ARBA" id="ARBA00022840"/>
    </source>
</evidence>
<keyword evidence="18" id="KW-0963">Cytoplasm</keyword>
<feature type="binding site" evidence="20">
    <location>
        <begin position="213"/>
        <end position="217"/>
    </location>
    <ligand>
        <name>(6S)-NADPHX</name>
        <dbReference type="ChEBI" id="CHEBI:64076"/>
    </ligand>
</feature>
<evidence type="ECO:0000256" key="21">
    <source>
        <dbReference type="SAM" id="MobiDB-lite"/>
    </source>
</evidence>
<sequence>MSDDTAPPRPRKFAHGIDVIETHRIADVIRRHGDRFLNRVYTPDEIAHCRGRIPELAVRFAAKEAVMKALGTGIRGVGWKDIEILPNRRGKPLVFLYGRGAKRAEEIELRGLEISMTHLADLAMASVVGERASPRPKTPAARRQRPPPHPGERPPMKLVTAAEMRQLEAAAIAAGSSEAQLMEEAGLAVAQESWMLLGTLEGRRILVLAGPGNNGGDGLVAARHLYDWGAEVAVYLPAGHRDESRCDELRAREVPLLMGEDDPDGAQLRARLEAADLVIDALFGIGQRLPLDPASPVGRALAALSAVRAGSYQPPKVVAVDLPTGLDSDSGAVDPLLVVPDMTVTFGLPKVGMYQAPGSDAVGRVQVIDIGIPKEALNAVALELITSRWVRQHLPARPADANKGTFGRVLVVGGSSRYRGAVLLAARGAYRAGAGLVTIAAAEDLAAGLAPALPEATGCRCPPPREAPSPPRLRRRSARSGPPPVRPSSAPASPSPMTPARSPGPPSPIPPIAPAASSSTPMRSTPSPPWTTPRPGSTRGPSSPPPRRDGAAPPHHHPRSPARPSRRRPHGRRALGCVVVLKGAHTVVAEPGGAAALCPFANPLLATAGSGDVLAGIIAGYLAQGADPFTAARLGVYLHAAVAEAAEPEFGRAGLLAGDIADRLPVSSGT</sequence>
<evidence type="ECO:0000256" key="12">
    <source>
        <dbReference type="ARBA" id="ARBA00023098"/>
    </source>
</evidence>
<comment type="cofactor">
    <cofactor evidence="18">
        <name>Mg(2+)</name>
        <dbReference type="ChEBI" id="CHEBI:18420"/>
    </cofactor>
</comment>
<keyword evidence="5 18" id="KW-0479">Metal-binding</keyword>
<evidence type="ECO:0000259" key="23">
    <source>
        <dbReference type="PROSITE" id="PS51385"/>
    </source>
</evidence>
<feature type="binding site" evidence="18">
    <location>
        <position position="64"/>
    </location>
    <ligand>
        <name>Mg(2+)</name>
        <dbReference type="ChEBI" id="CHEBI:18420"/>
    </ligand>
</feature>
<evidence type="ECO:0000256" key="1">
    <source>
        <dbReference type="ARBA" id="ARBA00006001"/>
    </source>
</evidence>
<keyword evidence="25" id="KW-1185">Reference proteome</keyword>
<feature type="binding site" evidence="20">
    <location>
        <position position="280"/>
    </location>
    <ligand>
        <name>K(+)</name>
        <dbReference type="ChEBI" id="CHEBI:29103"/>
    </ligand>
</feature>
<gene>
    <name evidence="18" type="primary">acpS</name>
    <name evidence="19" type="synonym">nnrD</name>
    <name evidence="20" type="synonym">nnrE</name>
    <name evidence="24" type="ORF">O0235_02530</name>
</gene>
<dbReference type="NCBIfam" id="TIGR00556">
    <property type="entry name" value="pantethn_trn"/>
    <property type="match status" value="1"/>
</dbReference>
<keyword evidence="20" id="KW-0630">Potassium</keyword>